<dbReference type="InterPro" id="IPR002227">
    <property type="entry name" value="Tyrosinase_Cu-bd"/>
</dbReference>
<dbReference type="EMBL" id="VJMH01000033">
    <property type="protein sequence ID" value="KAF0720064.1"/>
    <property type="molecule type" value="Genomic_DNA"/>
</dbReference>
<dbReference type="Pfam" id="PF00264">
    <property type="entry name" value="Tyrosinase"/>
    <property type="match status" value="1"/>
</dbReference>
<dbReference type="Proteomes" id="UP000332933">
    <property type="component" value="Unassembled WGS sequence"/>
</dbReference>
<dbReference type="EMBL" id="CAADRA010000033">
    <property type="protein sequence ID" value="VFT77821.1"/>
    <property type="molecule type" value="Genomic_DNA"/>
</dbReference>
<evidence type="ECO:0000259" key="3">
    <source>
        <dbReference type="PROSITE" id="PS00498"/>
    </source>
</evidence>
<evidence type="ECO:0000256" key="1">
    <source>
        <dbReference type="ARBA" id="ARBA00022723"/>
    </source>
</evidence>
<dbReference type="PANTHER" id="PTHR11474">
    <property type="entry name" value="TYROSINASE FAMILY MEMBER"/>
    <property type="match status" value="1"/>
</dbReference>
<evidence type="ECO:0000256" key="2">
    <source>
        <dbReference type="ARBA" id="ARBA00023008"/>
    </source>
</evidence>
<sequence length="288" mass="31756">MISDMSIANVRRSIFSSGSDIKSVGSAIENSPHGMIHNTLSGAMGNVYVSPMDPIFFIHHNTIDLFHTIYYHCRVEPRGLTPAQQQTDTQSFVGCRTSNGANVGPTSPLTMRAGDVSNKVDVSQDPVVGQFFQGLPTQYYQLTDVRSLGYSYEFKGLLGDMYTKCDGSNMESLAVPESMFENQHVVQPVTLEENIVSIEMREEVLAAAAAVGLTRDQGFHEFDKMTIVMQDKCLPGSVEDFTPEFKDMWHINGTAPSFALLQDIQSGTDAIAIPDWQGILLKYYNCSA</sequence>
<dbReference type="GO" id="GO:0046872">
    <property type="term" value="F:metal ion binding"/>
    <property type="evidence" value="ECO:0007669"/>
    <property type="project" value="UniProtKB-KW"/>
</dbReference>
<dbReference type="OrthoDB" id="70979at2759"/>
<evidence type="ECO:0000313" key="6">
    <source>
        <dbReference type="Proteomes" id="UP000332933"/>
    </source>
</evidence>
<gene>
    <name evidence="5" type="primary">Aste57867_596</name>
    <name evidence="4" type="ORF">As57867_000595</name>
    <name evidence="5" type="ORF">ASTE57867_596</name>
</gene>
<reference evidence="5 6" key="1">
    <citation type="submission" date="2019-03" db="EMBL/GenBank/DDBJ databases">
        <authorList>
            <person name="Gaulin E."/>
            <person name="Dumas B."/>
        </authorList>
    </citation>
    <scope>NUCLEOTIDE SEQUENCE [LARGE SCALE GENOMIC DNA]</scope>
    <source>
        <strain evidence="5">CBS 568.67</strain>
    </source>
</reference>
<protein>
    <submittedName>
        <fullName evidence="5">Aste57867_596 protein</fullName>
    </submittedName>
</protein>
<dbReference type="InterPro" id="IPR050316">
    <property type="entry name" value="Tyrosinase/Hemocyanin"/>
</dbReference>
<dbReference type="Gene3D" id="1.10.1280.10">
    <property type="entry name" value="Di-copper center containing domain from catechol oxidase"/>
    <property type="match status" value="1"/>
</dbReference>
<reference evidence="4" key="2">
    <citation type="submission" date="2019-06" db="EMBL/GenBank/DDBJ databases">
        <title>Genomics analysis of Aphanomyces spp. identifies a new class of oomycete effector associated with host adaptation.</title>
        <authorList>
            <person name="Gaulin E."/>
        </authorList>
    </citation>
    <scope>NUCLEOTIDE SEQUENCE</scope>
    <source>
        <strain evidence="4">CBS 578.67</strain>
    </source>
</reference>
<accession>A0A485K811</accession>
<keyword evidence="1" id="KW-0479">Metal-binding</keyword>
<keyword evidence="2" id="KW-0186">Copper</keyword>
<feature type="domain" description="Tyrosinase copper-binding" evidence="3">
    <location>
        <begin position="53"/>
        <end position="64"/>
    </location>
</feature>
<dbReference type="InterPro" id="IPR008922">
    <property type="entry name" value="Di-copper_centre_dom_sf"/>
</dbReference>
<dbReference type="GO" id="GO:0016491">
    <property type="term" value="F:oxidoreductase activity"/>
    <property type="evidence" value="ECO:0007669"/>
    <property type="project" value="InterPro"/>
</dbReference>
<dbReference type="PROSITE" id="PS00498">
    <property type="entry name" value="TYROSINASE_2"/>
    <property type="match status" value="1"/>
</dbReference>
<name>A0A485K811_9STRA</name>
<organism evidence="5 6">
    <name type="scientific">Aphanomyces stellatus</name>
    <dbReference type="NCBI Taxonomy" id="120398"/>
    <lineage>
        <taxon>Eukaryota</taxon>
        <taxon>Sar</taxon>
        <taxon>Stramenopiles</taxon>
        <taxon>Oomycota</taxon>
        <taxon>Saprolegniomycetes</taxon>
        <taxon>Saprolegniales</taxon>
        <taxon>Verrucalvaceae</taxon>
        <taxon>Aphanomyces</taxon>
    </lineage>
</organism>
<dbReference type="SUPFAM" id="SSF48056">
    <property type="entry name" value="Di-copper centre-containing domain"/>
    <property type="match status" value="1"/>
</dbReference>
<evidence type="ECO:0000313" key="5">
    <source>
        <dbReference type="EMBL" id="VFT77821.1"/>
    </source>
</evidence>
<dbReference type="AlphaFoldDB" id="A0A485K811"/>
<proteinExistence type="predicted"/>
<evidence type="ECO:0000313" key="4">
    <source>
        <dbReference type="EMBL" id="KAF0720064.1"/>
    </source>
</evidence>
<keyword evidence="6" id="KW-1185">Reference proteome</keyword>
<dbReference type="PANTHER" id="PTHR11474:SF126">
    <property type="entry name" value="TYROSINASE-LIKE PROTEIN TYR-1-RELATED"/>
    <property type="match status" value="1"/>
</dbReference>